<feature type="chain" id="PRO_5003139664" evidence="1">
    <location>
        <begin position="21"/>
        <end position="390"/>
    </location>
</feature>
<dbReference type="NCBIfam" id="NF047512">
    <property type="entry name" value="LIC_11975_fam"/>
    <property type="match status" value="1"/>
</dbReference>
<evidence type="ECO:0000256" key="1">
    <source>
        <dbReference type="SAM" id="SignalP"/>
    </source>
</evidence>
<dbReference type="HOGENOM" id="CLU_707698_0_0_12"/>
<proteinExistence type="predicted"/>
<dbReference type="EMBL" id="CP001698">
    <property type="protein sequence ID" value="ADN01450.1"/>
    <property type="molecule type" value="Genomic_DNA"/>
</dbReference>
<protein>
    <submittedName>
        <fullName evidence="2">Uncharacterized protein</fullName>
    </submittedName>
</protein>
<reference evidence="2 3" key="2">
    <citation type="journal article" date="2010" name="J. Bacteriol.">
        <title>Genome sequence of the polysaccharide-degrading, thermophilic anaerobe Spirochaeta thermophila DSM 6192.</title>
        <authorList>
            <person name="Angelov A."/>
            <person name="Liebl S."/>
            <person name="Ballschmiter M."/>
            <person name="Bomeke M."/>
            <person name="Lehmann R."/>
            <person name="Liesegang H."/>
            <person name="Daniel R."/>
            <person name="Liebl W."/>
        </authorList>
    </citation>
    <scope>NUCLEOTIDE SEQUENCE [LARGE SCALE GENOMIC DNA]</scope>
    <source>
        <strain evidence="3">ATCC 49972 / DSM 6192 / RI 19.B1</strain>
    </source>
</reference>
<evidence type="ECO:0000313" key="2">
    <source>
        <dbReference type="EMBL" id="ADN01450.1"/>
    </source>
</evidence>
<sequence>MRRILAICTALLFVAGAAVGAEVKITPPTVDFGSNSSYDLIDAYVNGVLKALAQQAESQLNEEIGAFEQPSFVEGMANAGIFASHVGVMRSRFEYGFLQVGAGIAIGFQSPTANPFDVEGIGQAMAEGGDVFAGVGVQAGGQVGLNASFLKEGLFLGLRFGRMDLTSLAESMGDALPEGLSGSLSVVGVLASYQLVKPVDLMLIRWRGVNIGSGLVYQGLEVRYKADVDPVSYEQEINKDIDNGGYLETGTVTLTAVPTVEVGVQTGTVAIPLEVSTGMRVLILNVSGGLGADLAFGSSKLLFDADARIEASGSITHGETGTKLYINNGTITPGSAVLDAGTEGGPTFLNPKVFASVGLLLGPISLEIPFTYYINEGSGFNAGITLGLTF</sequence>
<dbReference type="PaxDb" id="665571-STHERM_c04790"/>
<dbReference type="eggNOG" id="ENOG5031XUG">
    <property type="taxonomic scope" value="Bacteria"/>
</dbReference>
<dbReference type="RefSeq" id="WP_013313291.1">
    <property type="nucleotide sequence ID" value="NC_014484.1"/>
</dbReference>
<dbReference type="Proteomes" id="UP000001296">
    <property type="component" value="Chromosome"/>
</dbReference>
<gene>
    <name evidence="2" type="ordered locus">STHERM_c04790</name>
</gene>
<dbReference type="KEGG" id="sta:STHERM_c04790"/>
<accession>E0RQ66</accession>
<reference key="1">
    <citation type="submission" date="2009-08" db="EMBL/GenBank/DDBJ databases">
        <title>The genome sequence of Spirochaeta thermophila DSM6192.</title>
        <authorList>
            <person name="Angelov A."/>
            <person name="Mientus M."/>
            <person name="Wittenberg S."/>
            <person name="Lehmann R."/>
            <person name="Liesegang H."/>
            <person name="Daniel R."/>
            <person name="Liebl W."/>
        </authorList>
    </citation>
    <scope>NUCLEOTIDE SEQUENCE</scope>
    <source>
        <strain>DSM 6192</strain>
    </source>
</reference>
<dbReference type="AlphaFoldDB" id="E0RQ66"/>
<dbReference type="InterPro" id="IPR058232">
    <property type="entry name" value="Lsa36-like"/>
</dbReference>
<evidence type="ECO:0000313" key="3">
    <source>
        <dbReference type="Proteomes" id="UP000001296"/>
    </source>
</evidence>
<name>E0RQ66_WINT6</name>
<organism evidence="2 3">
    <name type="scientific">Winmispira thermophila (strain ATCC 49972 / DSM 6192 / RI 19.B1)</name>
    <name type="common">Spirochaeta thermophila</name>
    <dbReference type="NCBI Taxonomy" id="665571"/>
    <lineage>
        <taxon>Bacteria</taxon>
        <taxon>Pseudomonadati</taxon>
        <taxon>Spirochaetota</taxon>
        <taxon>Spirochaetia</taxon>
        <taxon>Winmispirales</taxon>
        <taxon>Winmispiraceae</taxon>
        <taxon>Winmispira</taxon>
    </lineage>
</organism>
<keyword evidence="1" id="KW-0732">Signal</keyword>
<feature type="signal peptide" evidence="1">
    <location>
        <begin position="1"/>
        <end position="20"/>
    </location>
</feature>